<dbReference type="RefSeq" id="WP_183759958.1">
    <property type="nucleotide sequence ID" value="NZ_BMHZ01000002.1"/>
</dbReference>
<dbReference type="EMBL" id="JACIEF010000001">
    <property type="protein sequence ID" value="MBB4106721.1"/>
    <property type="molecule type" value="Genomic_DNA"/>
</dbReference>
<evidence type="ECO:0000313" key="5">
    <source>
        <dbReference type="EMBL" id="GGH03348.1"/>
    </source>
</evidence>
<evidence type="ECO:0000313" key="6">
    <source>
        <dbReference type="EMBL" id="MBB4106721.1"/>
    </source>
</evidence>
<dbReference type="Proteomes" id="UP000532273">
    <property type="component" value="Unassembled WGS sequence"/>
</dbReference>
<organism evidence="6 7">
    <name type="scientific">Pedobacter zeae</name>
    <dbReference type="NCBI Taxonomy" id="1737356"/>
    <lineage>
        <taxon>Bacteria</taxon>
        <taxon>Pseudomonadati</taxon>
        <taxon>Bacteroidota</taxon>
        <taxon>Sphingobacteriia</taxon>
        <taxon>Sphingobacteriales</taxon>
        <taxon>Sphingobacteriaceae</taxon>
        <taxon>Pedobacter</taxon>
    </lineage>
</organism>
<dbReference type="GO" id="GO:0003700">
    <property type="term" value="F:DNA-binding transcription factor activity"/>
    <property type="evidence" value="ECO:0007669"/>
    <property type="project" value="InterPro"/>
</dbReference>
<keyword evidence="2 6" id="KW-0238">DNA-binding</keyword>
<proteinExistence type="predicted"/>
<dbReference type="InterPro" id="IPR054015">
    <property type="entry name" value="ExsA-like_N"/>
</dbReference>
<reference evidence="6 7" key="3">
    <citation type="submission" date="2020-08" db="EMBL/GenBank/DDBJ databases">
        <title>Genomic Encyclopedia of Type Strains, Phase IV (KMG-IV): sequencing the most valuable type-strain genomes for metagenomic binning, comparative biology and taxonomic classification.</title>
        <authorList>
            <person name="Goeker M."/>
        </authorList>
    </citation>
    <scope>NUCLEOTIDE SEQUENCE [LARGE SCALE GENOMIC DNA]</scope>
    <source>
        <strain evidence="6 7">DSM 100774</strain>
    </source>
</reference>
<dbReference type="PROSITE" id="PS01124">
    <property type="entry name" value="HTH_ARAC_FAMILY_2"/>
    <property type="match status" value="1"/>
</dbReference>
<evidence type="ECO:0000313" key="8">
    <source>
        <dbReference type="Proteomes" id="UP000642938"/>
    </source>
</evidence>
<dbReference type="PROSITE" id="PS51257">
    <property type="entry name" value="PROKAR_LIPOPROTEIN"/>
    <property type="match status" value="1"/>
</dbReference>
<accession>A0A7W6K7Q0</accession>
<keyword evidence="3" id="KW-0804">Transcription</keyword>
<reference evidence="5" key="4">
    <citation type="submission" date="2024-05" db="EMBL/GenBank/DDBJ databases">
        <authorList>
            <person name="Sun Q."/>
            <person name="Zhou Y."/>
        </authorList>
    </citation>
    <scope>NUCLEOTIDE SEQUENCE</scope>
    <source>
        <strain evidence="5">CGMCC 1.15287</strain>
    </source>
</reference>
<dbReference type="Pfam" id="PF12833">
    <property type="entry name" value="HTH_18"/>
    <property type="match status" value="1"/>
</dbReference>
<feature type="domain" description="HTH araC/xylS-type" evidence="4">
    <location>
        <begin position="178"/>
        <end position="276"/>
    </location>
</feature>
<protein>
    <submittedName>
        <fullName evidence="6">AraC-like DNA-binding protein</fullName>
    </submittedName>
</protein>
<gene>
    <name evidence="5" type="ORF">GCM10007422_18340</name>
    <name evidence="6" type="ORF">GGQ60_000681</name>
</gene>
<comment type="caution">
    <text evidence="6">The sequence shown here is derived from an EMBL/GenBank/DDBJ whole genome shotgun (WGS) entry which is preliminary data.</text>
</comment>
<evidence type="ECO:0000256" key="3">
    <source>
        <dbReference type="ARBA" id="ARBA00023163"/>
    </source>
</evidence>
<name>A0A7W6K7Q0_9SPHI</name>
<dbReference type="SMART" id="SM00342">
    <property type="entry name" value="HTH_ARAC"/>
    <property type="match status" value="1"/>
</dbReference>
<dbReference type="Gene3D" id="1.10.10.60">
    <property type="entry name" value="Homeodomain-like"/>
    <property type="match status" value="2"/>
</dbReference>
<dbReference type="EMBL" id="BMHZ01000002">
    <property type="protein sequence ID" value="GGH03348.1"/>
    <property type="molecule type" value="Genomic_DNA"/>
</dbReference>
<sequence length="279" mass="32320">MAKFVAVRLTKNNIQNPIAFSCYEQNSREGENYVEHHTLQFQVTGTLTLFDGKESYLSQKGGFQLVRRNQLMKFFKRPEKNEPFQSLSIYLSLDFLRSFAREQAIKVESQAVYPPVVNLYKNDLLDSYLQSVQVYAHSNEIQDSAIVNAKLKEGLLLILKRNPEVAQILFNFSEPYKIDLQSFMEENFMFNVQIDRFAYLTGRSLAAFKRDFKQEFGVPPGRWLTKRRLEEAHKILSGTHKTASEIYIDLGFEDLSHFSHAFKRQYGIPPSGMKDKGFG</sequence>
<dbReference type="GO" id="GO:0043565">
    <property type="term" value="F:sequence-specific DNA binding"/>
    <property type="evidence" value="ECO:0007669"/>
    <property type="project" value="InterPro"/>
</dbReference>
<reference evidence="8" key="2">
    <citation type="journal article" date="2019" name="Int. J. Syst. Evol. Microbiol.">
        <title>The Global Catalogue of Microorganisms (GCM) 10K type strain sequencing project: providing services to taxonomists for standard genome sequencing and annotation.</title>
        <authorList>
            <consortium name="The Broad Institute Genomics Platform"/>
            <consortium name="The Broad Institute Genome Sequencing Center for Infectious Disease"/>
            <person name="Wu L."/>
            <person name="Ma J."/>
        </authorList>
    </citation>
    <scope>NUCLEOTIDE SEQUENCE [LARGE SCALE GENOMIC DNA]</scope>
    <source>
        <strain evidence="8">CGMCC 1.15287</strain>
    </source>
</reference>
<dbReference type="InterPro" id="IPR018060">
    <property type="entry name" value="HTH_AraC"/>
</dbReference>
<evidence type="ECO:0000256" key="2">
    <source>
        <dbReference type="ARBA" id="ARBA00023125"/>
    </source>
</evidence>
<evidence type="ECO:0000313" key="7">
    <source>
        <dbReference type="Proteomes" id="UP000532273"/>
    </source>
</evidence>
<keyword evidence="1" id="KW-0805">Transcription regulation</keyword>
<dbReference type="AlphaFoldDB" id="A0A7W6K7Q0"/>
<dbReference type="PANTHER" id="PTHR46796">
    <property type="entry name" value="HTH-TYPE TRANSCRIPTIONAL ACTIVATOR RHAS-RELATED"/>
    <property type="match status" value="1"/>
</dbReference>
<dbReference type="Proteomes" id="UP000642938">
    <property type="component" value="Unassembled WGS sequence"/>
</dbReference>
<dbReference type="SUPFAM" id="SSF46689">
    <property type="entry name" value="Homeodomain-like"/>
    <property type="match status" value="2"/>
</dbReference>
<reference evidence="5" key="1">
    <citation type="journal article" date="2014" name="Int. J. Syst. Evol. Microbiol.">
        <title>Complete genome of a new Firmicutes species belonging to the dominant human colonic microbiota ('Ruminococcus bicirculans') reveals two chromosomes and a selective capacity to utilize plant glucans.</title>
        <authorList>
            <consortium name="NISC Comparative Sequencing Program"/>
            <person name="Wegmann U."/>
            <person name="Louis P."/>
            <person name="Goesmann A."/>
            <person name="Henrissat B."/>
            <person name="Duncan S.H."/>
            <person name="Flint H.J."/>
        </authorList>
    </citation>
    <scope>NUCLEOTIDE SEQUENCE</scope>
    <source>
        <strain evidence="5">CGMCC 1.15287</strain>
    </source>
</reference>
<dbReference type="Pfam" id="PF22200">
    <property type="entry name" value="ExsA_N"/>
    <property type="match status" value="1"/>
</dbReference>
<evidence type="ECO:0000259" key="4">
    <source>
        <dbReference type="PROSITE" id="PS01124"/>
    </source>
</evidence>
<dbReference type="InterPro" id="IPR009057">
    <property type="entry name" value="Homeodomain-like_sf"/>
</dbReference>
<keyword evidence="8" id="KW-1185">Reference proteome</keyword>
<evidence type="ECO:0000256" key="1">
    <source>
        <dbReference type="ARBA" id="ARBA00023015"/>
    </source>
</evidence>
<dbReference type="InterPro" id="IPR050204">
    <property type="entry name" value="AraC_XylS_family_regulators"/>
</dbReference>